<dbReference type="InterPro" id="IPR010998">
    <property type="entry name" value="Integrase_recombinase_N"/>
</dbReference>
<evidence type="ECO:0000256" key="2">
    <source>
        <dbReference type="ARBA" id="ARBA00008857"/>
    </source>
</evidence>
<evidence type="ECO:0000259" key="8">
    <source>
        <dbReference type="PROSITE" id="PS51900"/>
    </source>
</evidence>
<comment type="caution">
    <text evidence="9">The sequence shown here is derived from an EMBL/GenBank/DDBJ whole genome shotgun (WGS) entry which is preliminary data.</text>
</comment>
<dbReference type="PROSITE" id="PS51898">
    <property type="entry name" value="TYR_RECOMBINASE"/>
    <property type="match status" value="1"/>
</dbReference>
<evidence type="ECO:0000256" key="3">
    <source>
        <dbReference type="ARBA" id="ARBA00022908"/>
    </source>
</evidence>
<dbReference type="GO" id="GO:0015074">
    <property type="term" value="P:DNA integration"/>
    <property type="evidence" value="ECO:0007669"/>
    <property type="project" value="UniProtKB-KW"/>
</dbReference>
<dbReference type="InterPro" id="IPR013762">
    <property type="entry name" value="Integrase-like_cat_sf"/>
</dbReference>
<evidence type="ECO:0000256" key="4">
    <source>
        <dbReference type="ARBA" id="ARBA00023125"/>
    </source>
</evidence>
<comment type="function">
    <text evidence="1">Site-specific tyrosine recombinase, which acts by catalyzing the cutting and rejoining of the recombining DNA molecules.</text>
</comment>
<dbReference type="InterPro" id="IPR050090">
    <property type="entry name" value="Tyrosine_recombinase_XerCD"/>
</dbReference>
<dbReference type="Pfam" id="PF14659">
    <property type="entry name" value="Phage_int_SAM_3"/>
    <property type="match status" value="1"/>
</dbReference>
<evidence type="ECO:0000259" key="7">
    <source>
        <dbReference type="PROSITE" id="PS51898"/>
    </source>
</evidence>
<dbReference type="Gene3D" id="1.10.150.130">
    <property type="match status" value="1"/>
</dbReference>
<proteinExistence type="inferred from homology"/>
<dbReference type="RefSeq" id="WP_231062657.1">
    <property type="nucleotide sequence ID" value="NZ_JAJNOR010000005.1"/>
</dbReference>
<organism evidence="9 10">
    <name type="scientific">Lientehia hominis</name>
    <dbReference type="NCBI Taxonomy" id="2897778"/>
    <lineage>
        <taxon>Bacteria</taxon>
        <taxon>Bacillati</taxon>
        <taxon>Bacillota</taxon>
        <taxon>Clostridia</taxon>
        <taxon>Lachnospirales</taxon>
        <taxon>Lachnospiraceae</taxon>
        <taxon>Lientehia</taxon>
    </lineage>
</organism>
<dbReference type="AlphaFoldDB" id="A0AAP2RJ98"/>
<evidence type="ECO:0000313" key="10">
    <source>
        <dbReference type="Proteomes" id="UP001299265"/>
    </source>
</evidence>
<protein>
    <submittedName>
        <fullName evidence="9">Site-specific integrase</fullName>
    </submittedName>
</protein>
<dbReference type="EMBL" id="JAJNOR010000005">
    <property type="protein sequence ID" value="MCD2492771.1"/>
    <property type="molecule type" value="Genomic_DNA"/>
</dbReference>
<dbReference type="GO" id="GO:0003677">
    <property type="term" value="F:DNA binding"/>
    <property type="evidence" value="ECO:0007669"/>
    <property type="project" value="UniProtKB-UniRule"/>
</dbReference>
<dbReference type="Proteomes" id="UP001299265">
    <property type="component" value="Unassembled WGS sequence"/>
</dbReference>
<dbReference type="SUPFAM" id="SSF56349">
    <property type="entry name" value="DNA breaking-rejoining enzymes"/>
    <property type="match status" value="1"/>
</dbReference>
<name>A0AAP2RJ98_9FIRM</name>
<comment type="similarity">
    <text evidence="2">Belongs to the 'phage' integrase family.</text>
</comment>
<dbReference type="InterPro" id="IPR011010">
    <property type="entry name" value="DNA_brk_join_enz"/>
</dbReference>
<dbReference type="PANTHER" id="PTHR30349:SF64">
    <property type="entry name" value="PROPHAGE INTEGRASE INTD-RELATED"/>
    <property type="match status" value="1"/>
</dbReference>
<evidence type="ECO:0000256" key="6">
    <source>
        <dbReference type="PROSITE-ProRule" id="PRU01248"/>
    </source>
</evidence>
<keyword evidence="10" id="KW-1185">Reference proteome</keyword>
<evidence type="ECO:0000256" key="1">
    <source>
        <dbReference type="ARBA" id="ARBA00003283"/>
    </source>
</evidence>
<evidence type="ECO:0000313" key="9">
    <source>
        <dbReference type="EMBL" id="MCD2492771.1"/>
    </source>
</evidence>
<evidence type="ECO:0000256" key="5">
    <source>
        <dbReference type="ARBA" id="ARBA00023172"/>
    </source>
</evidence>
<keyword evidence="4 6" id="KW-0238">DNA-binding</keyword>
<sequence>MGQLRTRKRGATWEYSFEGAKIGGKRKPISKGGYRTKADALTAGTKAKAEYETSGRTFTPSTISLADYLDYWLENHVKKNLGHNTYLDYESKTRNHIKPALGKYRLSAIEPDIVQNWIDNVKLKGFSVSMVRNLLACLSGALEYAVIPMKFIKYNPCSYVKLGRLKESPELKIKREYICSADDWEKIMSRFPEGSSFYLPLLTSYHLGTRIGETYGLDLLTDFDFGARTCSINQQVQKEDRVWYQRPPKYESYRTVDMGSTIQKAIRKEYIKRKETMLFYGPYYLKTYVRPDGSIVQFPASETVPYREIMPLSVKENGQLLTPESFKYCARVIHNELGLVLFHSHSLRHTHGTLLAENGASPKTVMERLGHKDISTTMNRYVFNTEKMRSDAVRIFEEVTG</sequence>
<dbReference type="Gene3D" id="1.10.443.10">
    <property type="entry name" value="Intergrase catalytic core"/>
    <property type="match status" value="1"/>
</dbReference>
<feature type="domain" description="Core-binding (CB)" evidence="8">
    <location>
        <begin position="63"/>
        <end position="146"/>
    </location>
</feature>
<dbReference type="CDD" id="cd01189">
    <property type="entry name" value="INT_ICEBs1_C_like"/>
    <property type="match status" value="1"/>
</dbReference>
<dbReference type="InterPro" id="IPR004107">
    <property type="entry name" value="Integrase_SAM-like_N"/>
</dbReference>
<feature type="domain" description="Tyr recombinase" evidence="7">
    <location>
        <begin position="174"/>
        <end position="394"/>
    </location>
</feature>
<dbReference type="PANTHER" id="PTHR30349">
    <property type="entry name" value="PHAGE INTEGRASE-RELATED"/>
    <property type="match status" value="1"/>
</dbReference>
<accession>A0AAP2RJ98</accession>
<dbReference type="PROSITE" id="PS51900">
    <property type="entry name" value="CB"/>
    <property type="match status" value="1"/>
</dbReference>
<keyword evidence="5" id="KW-0233">DNA recombination</keyword>
<dbReference type="InterPro" id="IPR044068">
    <property type="entry name" value="CB"/>
</dbReference>
<dbReference type="InterPro" id="IPR002104">
    <property type="entry name" value="Integrase_catalytic"/>
</dbReference>
<gene>
    <name evidence="9" type="ORF">LQE92_09030</name>
</gene>
<keyword evidence="3" id="KW-0229">DNA integration</keyword>
<reference evidence="9 10" key="1">
    <citation type="submission" date="2021-11" db="EMBL/GenBank/DDBJ databases">
        <title>Lacrimispora sp. nov. NSJ-141 isolated from human feces.</title>
        <authorList>
            <person name="Abdugheni R."/>
        </authorList>
    </citation>
    <scope>NUCLEOTIDE SEQUENCE [LARGE SCALE GENOMIC DNA]</scope>
    <source>
        <strain evidence="9 10">NSJ-141</strain>
    </source>
</reference>
<dbReference type="Pfam" id="PF00589">
    <property type="entry name" value="Phage_integrase"/>
    <property type="match status" value="1"/>
</dbReference>
<dbReference type="GO" id="GO:0006310">
    <property type="term" value="P:DNA recombination"/>
    <property type="evidence" value="ECO:0007669"/>
    <property type="project" value="UniProtKB-KW"/>
</dbReference>